<feature type="transmembrane region" description="Helical" evidence="2">
    <location>
        <begin position="197"/>
        <end position="221"/>
    </location>
</feature>
<feature type="chain" id="PRO_5040163641" evidence="3">
    <location>
        <begin position="23"/>
        <end position="258"/>
    </location>
</feature>
<evidence type="ECO:0000256" key="2">
    <source>
        <dbReference type="SAM" id="Phobius"/>
    </source>
</evidence>
<proteinExistence type="predicted"/>
<protein>
    <submittedName>
        <fullName evidence="4">Uncharacterized protein</fullName>
    </submittedName>
</protein>
<dbReference type="AlphaFoldDB" id="A0A9Q1BGU7"/>
<gene>
    <name evidence="4" type="ORF">HOLleu_36741</name>
</gene>
<sequence length="258" mass="28809">MDFSKYVAHCVLCLFYFHLATSINERQFQTTAERNAYLYNHSYGCTNLKELRPGERRDHREHIPKCGCGYYGVRMSDNDNRQDLYNVTVTSKGRLVRYECRQCDLCVGLKVKSVCKPKQNTKCSKVCEDPCDSFISILNICGPDKDKCPDPPTTPEPVHQPVDLPLQQPTLETATRRPSSPESNTPKPEGDSYYRSWLIVAAVVIAASIISVVLIIIAVLCNQNRMHQNSNGGSNNTSSNSLLPSTQQTHHGGAGELV</sequence>
<evidence type="ECO:0000256" key="3">
    <source>
        <dbReference type="SAM" id="SignalP"/>
    </source>
</evidence>
<reference evidence="4" key="1">
    <citation type="submission" date="2021-10" db="EMBL/GenBank/DDBJ databases">
        <title>Tropical sea cucumber genome reveals ecological adaptation and Cuvierian tubules defense mechanism.</title>
        <authorList>
            <person name="Chen T."/>
        </authorList>
    </citation>
    <scope>NUCLEOTIDE SEQUENCE</scope>
    <source>
        <strain evidence="4">Nanhai2018</strain>
        <tissue evidence="4">Muscle</tissue>
    </source>
</reference>
<feature type="compositionally biased region" description="Low complexity" evidence="1">
    <location>
        <begin position="230"/>
        <end position="241"/>
    </location>
</feature>
<feature type="signal peptide" evidence="3">
    <location>
        <begin position="1"/>
        <end position="22"/>
    </location>
</feature>
<name>A0A9Q1BGU7_HOLLE</name>
<evidence type="ECO:0000313" key="5">
    <source>
        <dbReference type="Proteomes" id="UP001152320"/>
    </source>
</evidence>
<accession>A0A9Q1BGU7</accession>
<dbReference type="EMBL" id="JAIZAY010000019">
    <property type="protein sequence ID" value="KAJ8024107.1"/>
    <property type="molecule type" value="Genomic_DNA"/>
</dbReference>
<evidence type="ECO:0000256" key="1">
    <source>
        <dbReference type="SAM" id="MobiDB-lite"/>
    </source>
</evidence>
<keyword evidence="2" id="KW-1133">Transmembrane helix</keyword>
<organism evidence="4 5">
    <name type="scientific">Holothuria leucospilota</name>
    <name type="common">Black long sea cucumber</name>
    <name type="synonym">Mertensiothuria leucospilota</name>
    <dbReference type="NCBI Taxonomy" id="206669"/>
    <lineage>
        <taxon>Eukaryota</taxon>
        <taxon>Metazoa</taxon>
        <taxon>Echinodermata</taxon>
        <taxon>Eleutherozoa</taxon>
        <taxon>Echinozoa</taxon>
        <taxon>Holothuroidea</taxon>
        <taxon>Aspidochirotacea</taxon>
        <taxon>Aspidochirotida</taxon>
        <taxon>Holothuriidae</taxon>
        <taxon>Holothuria</taxon>
    </lineage>
</organism>
<feature type="region of interest" description="Disordered" evidence="1">
    <location>
        <begin position="230"/>
        <end position="258"/>
    </location>
</feature>
<evidence type="ECO:0000313" key="4">
    <source>
        <dbReference type="EMBL" id="KAJ8024107.1"/>
    </source>
</evidence>
<keyword evidence="2" id="KW-0812">Transmembrane</keyword>
<keyword evidence="3" id="KW-0732">Signal</keyword>
<dbReference type="Proteomes" id="UP001152320">
    <property type="component" value="Chromosome 19"/>
</dbReference>
<keyword evidence="2" id="KW-0472">Membrane</keyword>
<comment type="caution">
    <text evidence="4">The sequence shown here is derived from an EMBL/GenBank/DDBJ whole genome shotgun (WGS) entry which is preliminary data.</text>
</comment>
<keyword evidence="5" id="KW-1185">Reference proteome</keyword>